<feature type="transmembrane region" description="Helical" evidence="1">
    <location>
        <begin position="15"/>
        <end position="34"/>
    </location>
</feature>
<dbReference type="AlphaFoldDB" id="A0A6G9XZ72"/>
<proteinExistence type="predicted"/>
<keyword evidence="1" id="KW-1133">Transmembrane helix</keyword>
<gene>
    <name evidence="2" type="ORF">F5X71_31560</name>
</gene>
<dbReference type="RefSeq" id="WP_167465284.1">
    <property type="nucleotide sequence ID" value="NZ_CP046171.1"/>
</dbReference>
<keyword evidence="1" id="KW-0472">Membrane</keyword>
<dbReference type="EMBL" id="CP046171">
    <property type="protein sequence ID" value="QIS06239.1"/>
    <property type="molecule type" value="Genomic_DNA"/>
</dbReference>
<evidence type="ECO:0000313" key="2">
    <source>
        <dbReference type="EMBL" id="QIS06239.1"/>
    </source>
</evidence>
<sequence>MSSPPAPGSAVPCSFFGILGTLGGFAGLASAQLLKKRSDSTIRIWFATLLIIGLVTFGAFLILNIGRDSADIGIGFLLMFALILGLPGLFGTLASFCMRRRA</sequence>
<feature type="transmembrane region" description="Helical" evidence="1">
    <location>
        <begin position="72"/>
        <end position="96"/>
    </location>
</feature>
<evidence type="ECO:0000256" key="1">
    <source>
        <dbReference type="SAM" id="Phobius"/>
    </source>
</evidence>
<protein>
    <submittedName>
        <fullName evidence="2">Uncharacterized protein</fullName>
    </submittedName>
</protein>
<evidence type="ECO:0000313" key="3">
    <source>
        <dbReference type="Proteomes" id="UP000501705"/>
    </source>
</evidence>
<reference evidence="2 3" key="1">
    <citation type="journal article" date="2019" name="ACS Chem. Biol.">
        <title>Identification and Mobilization of a Cryptic Antibiotic Biosynthesis Gene Locus from a Human-Pathogenic Nocardia Isolate.</title>
        <authorList>
            <person name="Herisse M."/>
            <person name="Ishida K."/>
            <person name="Porter J.L."/>
            <person name="Howden B."/>
            <person name="Hertweck C."/>
            <person name="Stinear T.P."/>
            <person name="Pidot S.J."/>
        </authorList>
    </citation>
    <scope>NUCLEOTIDE SEQUENCE [LARGE SCALE GENOMIC DNA]</scope>
    <source>
        <strain evidence="2 3">AUSMDU00024985</strain>
    </source>
</reference>
<accession>A0A6G9XZ72</accession>
<dbReference type="Proteomes" id="UP000501705">
    <property type="component" value="Chromosome"/>
</dbReference>
<feature type="transmembrane region" description="Helical" evidence="1">
    <location>
        <begin position="46"/>
        <end position="66"/>
    </location>
</feature>
<organism evidence="2 3">
    <name type="scientific">Nocardia brasiliensis</name>
    <dbReference type="NCBI Taxonomy" id="37326"/>
    <lineage>
        <taxon>Bacteria</taxon>
        <taxon>Bacillati</taxon>
        <taxon>Actinomycetota</taxon>
        <taxon>Actinomycetes</taxon>
        <taxon>Mycobacteriales</taxon>
        <taxon>Nocardiaceae</taxon>
        <taxon>Nocardia</taxon>
    </lineage>
</organism>
<keyword evidence="1" id="KW-0812">Transmembrane</keyword>
<name>A0A6G9XZ72_NOCBR</name>